<dbReference type="PANTHER" id="PTHR43640">
    <property type="entry name" value="OS07G0260300 PROTEIN"/>
    <property type="match status" value="1"/>
</dbReference>
<organism evidence="3 4">
    <name type="scientific">Imperialibacter roseus</name>
    <dbReference type="NCBI Taxonomy" id="1324217"/>
    <lineage>
        <taxon>Bacteria</taxon>
        <taxon>Pseudomonadati</taxon>
        <taxon>Bacteroidota</taxon>
        <taxon>Cytophagia</taxon>
        <taxon>Cytophagales</taxon>
        <taxon>Flammeovirgaceae</taxon>
        <taxon>Imperialibacter</taxon>
    </lineage>
</organism>
<gene>
    <name evidence="3" type="ORF">RT717_23385</name>
</gene>
<feature type="domain" description="Thioredoxin" evidence="2">
    <location>
        <begin position="25"/>
        <end position="182"/>
    </location>
</feature>
<keyword evidence="1" id="KW-0732">Signal</keyword>
<dbReference type="InterPro" id="IPR013766">
    <property type="entry name" value="Thioredoxin_domain"/>
</dbReference>
<dbReference type="InterPro" id="IPR047262">
    <property type="entry name" value="PRX-like1"/>
</dbReference>
<dbReference type="RefSeq" id="WP_317488763.1">
    <property type="nucleotide sequence ID" value="NZ_CP136051.1"/>
</dbReference>
<evidence type="ECO:0000313" key="4">
    <source>
        <dbReference type="Proteomes" id="UP001302349"/>
    </source>
</evidence>
<dbReference type="EMBL" id="CP136051">
    <property type="protein sequence ID" value="WOK06023.1"/>
    <property type="molecule type" value="Genomic_DNA"/>
</dbReference>
<dbReference type="InterPro" id="IPR036249">
    <property type="entry name" value="Thioredoxin-like_sf"/>
</dbReference>
<dbReference type="InterPro" id="IPR000866">
    <property type="entry name" value="AhpC/TSA"/>
</dbReference>
<dbReference type="Proteomes" id="UP001302349">
    <property type="component" value="Chromosome"/>
</dbReference>
<evidence type="ECO:0000313" key="3">
    <source>
        <dbReference type="EMBL" id="WOK06023.1"/>
    </source>
</evidence>
<dbReference type="SUPFAM" id="SSF52833">
    <property type="entry name" value="Thioredoxin-like"/>
    <property type="match status" value="1"/>
</dbReference>
<dbReference type="PROSITE" id="PS51352">
    <property type="entry name" value="THIOREDOXIN_2"/>
    <property type="match status" value="1"/>
</dbReference>
<reference evidence="3 4" key="1">
    <citation type="journal article" date="2023" name="Microbiol. Resour. Announc.">
        <title>Complete Genome Sequence of Imperialibacter roseus strain P4T.</title>
        <authorList>
            <person name="Tizabi D.R."/>
            <person name="Bachvaroff T."/>
            <person name="Hill R.T."/>
        </authorList>
    </citation>
    <scope>NUCLEOTIDE SEQUENCE [LARGE SCALE GENOMIC DNA]</scope>
    <source>
        <strain evidence="3 4">P4T</strain>
    </source>
</reference>
<keyword evidence="4" id="KW-1185">Reference proteome</keyword>
<accession>A0ABZ0INJ6</accession>
<dbReference type="Gene3D" id="3.40.30.10">
    <property type="entry name" value="Glutaredoxin"/>
    <property type="match status" value="1"/>
</dbReference>
<feature type="chain" id="PRO_5046173784" evidence="1">
    <location>
        <begin position="19"/>
        <end position="203"/>
    </location>
</feature>
<evidence type="ECO:0000259" key="2">
    <source>
        <dbReference type="PROSITE" id="PS51352"/>
    </source>
</evidence>
<proteinExistence type="predicted"/>
<name>A0ABZ0INJ6_9BACT</name>
<evidence type="ECO:0000256" key="1">
    <source>
        <dbReference type="SAM" id="SignalP"/>
    </source>
</evidence>
<protein>
    <submittedName>
        <fullName evidence="3">Thioredoxin family protein</fullName>
    </submittedName>
</protein>
<dbReference type="CDD" id="cd02969">
    <property type="entry name" value="PRX_like1"/>
    <property type="match status" value="1"/>
</dbReference>
<dbReference type="PANTHER" id="PTHR43640:SF1">
    <property type="entry name" value="THIOREDOXIN-DEPENDENT PEROXIREDOXIN"/>
    <property type="match status" value="1"/>
</dbReference>
<sequence>MKKTISLLVLLAIVQISAAPFDGGYEVGDIARDFQLKNVDGASVSLSDYKEAKGFIVVFTCNTCPYAKLYEQRIIALDKKYKGDGYPVIAIQPNNGSLSPGDSFEAMQANSKTKGFSFPYLLDETQEIARAYGAARTPHVFLLNKKSGKLRVAYIGAIDNNHQDSDKADKKYVEDAVDALISSKKVPVTLTKAIGCTIKWSGT</sequence>
<dbReference type="Pfam" id="PF00578">
    <property type="entry name" value="AhpC-TSA"/>
    <property type="match status" value="1"/>
</dbReference>
<feature type="signal peptide" evidence="1">
    <location>
        <begin position="1"/>
        <end position="18"/>
    </location>
</feature>